<dbReference type="RefSeq" id="XP_003030538.1">
    <property type="nucleotide sequence ID" value="XM_003030492.1"/>
</dbReference>
<gene>
    <name evidence="3" type="ORF">SCHCODRAFT_110554</name>
</gene>
<accession>D8Q9D7</accession>
<dbReference type="KEGG" id="scm:SCHCO_02631912"/>
<dbReference type="HOGENOM" id="CLU_1540987_0_0_1"/>
<dbReference type="Proteomes" id="UP000007431">
    <property type="component" value="Unassembled WGS sequence"/>
</dbReference>
<dbReference type="EMBL" id="GL377308">
    <property type="protein sequence ID" value="EFI95635.1"/>
    <property type="molecule type" value="Genomic_DNA"/>
</dbReference>
<dbReference type="OrthoDB" id="10345382at2759"/>
<proteinExistence type="predicted"/>
<feature type="compositionally biased region" description="Polar residues" evidence="1">
    <location>
        <begin position="129"/>
        <end position="149"/>
    </location>
</feature>
<keyword evidence="2" id="KW-0472">Membrane</keyword>
<evidence type="ECO:0000256" key="2">
    <source>
        <dbReference type="SAM" id="Phobius"/>
    </source>
</evidence>
<feature type="compositionally biased region" description="Low complexity" evidence="1">
    <location>
        <begin position="118"/>
        <end position="128"/>
    </location>
</feature>
<feature type="non-terminal residue" evidence="3">
    <location>
        <position position="174"/>
    </location>
</feature>
<name>D8Q9D7_SCHCM</name>
<protein>
    <submittedName>
        <fullName evidence="3">Uncharacterized protein</fullName>
    </submittedName>
</protein>
<keyword evidence="2" id="KW-1133">Transmembrane helix</keyword>
<evidence type="ECO:0000256" key="1">
    <source>
        <dbReference type="SAM" id="MobiDB-lite"/>
    </source>
</evidence>
<dbReference type="InParanoid" id="D8Q9D7"/>
<feature type="transmembrane region" description="Helical" evidence="2">
    <location>
        <begin position="57"/>
        <end position="82"/>
    </location>
</feature>
<evidence type="ECO:0000313" key="3">
    <source>
        <dbReference type="EMBL" id="EFI95635.1"/>
    </source>
</evidence>
<reference evidence="3 4" key="1">
    <citation type="journal article" date="2010" name="Nat. Biotechnol.">
        <title>Genome sequence of the model mushroom Schizophyllum commune.</title>
        <authorList>
            <person name="Ohm R.A."/>
            <person name="de Jong J.F."/>
            <person name="Lugones L.G."/>
            <person name="Aerts A."/>
            <person name="Kothe E."/>
            <person name="Stajich J.E."/>
            <person name="de Vries R.P."/>
            <person name="Record E."/>
            <person name="Levasseur A."/>
            <person name="Baker S.E."/>
            <person name="Bartholomew K.A."/>
            <person name="Coutinho P.M."/>
            <person name="Erdmann S."/>
            <person name="Fowler T.J."/>
            <person name="Gathman A.C."/>
            <person name="Lombard V."/>
            <person name="Henrissat B."/>
            <person name="Knabe N."/>
            <person name="Kuees U."/>
            <person name="Lilly W.W."/>
            <person name="Lindquist E."/>
            <person name="Lucas S."/>
            <person name="Magnuson J.K."/>
            <person name="Piumi F."/>
            <person name="Raudaskoski M."/>
            <person name="Salamov A."/>
            <person name="Schmutz J."/>
            <person name="Schwarze F.W.M.R."/>
            <person name="vanKuyk P.A."/>
            <person name="Horton J.S."/>
            <person name="Grigoriev I.V."/>
            <person name="Woesten H.A.B."/>
        </authorList>
    </citation>
    <scope>NUCLEOTIDE SEQUENCE [LARGE SCALE GENOMIC DNA]</scope>
    <source>
        <strain evidence="4">H4-8 / FGSC 9210</strain>
    </source>
</reference>
<dbReference type="VEuPathDB" id="FungiDB:SCHCODRAFT_02631912"/>
<evidence type="ECO:0000313" key="4">
    <source>
        <dbReference type="Proteomes" id="UP000007431"/>
    </source>
</evidence>
<keyword evidence="4" id="KW-1185">Reference proteome</keyword>
<sequence>MAPSSLATQQLAREVSHAVSQSGSVYHAWRTLRARDDGFDNIDLDDDGHPESHTETVVVIVCALLGSMLVVLLLLAFCSCLFRRWHESRRRARLDQAEAETAQTGGFLLPATAANLARPPATHPRATASTISSGTTLRHHGSQTASTEAGHSVTAPSPMFKDNKTIYEHHEYAV</sequence>
<organism evidence="4">
    <name type="scientific">Schizophyllum commune (strain H4-8 / FGSC 9210)</name>
    <name type="common">Split gill fungus</name>
    <dbReference type="NCBI Taxonomy" id="578458"/>
    <lineage>
        <taxon>Eukaryota</taxon>
        <taxon>Fungi</taxon>
        <taxon>Dikarya</taxon>
        <taxon>Basidiomycota</taxon>
        <taxon>Agaricomycotina</taxon>
        <taxon>Agaricomycetes</taxon>
        <taxon>Agaricomycetidae</taxon>
        <taxon>Agaricales</taxon>
        <taxon>Schizophyllaceae</taxon>
        <taxon>Schizophyllum</taxon>
    </lineage>
</organism>
<dbReference type="AlphaFoldDB" id="D8Q9D7"/>
<keyword evidence="2" id="KW-0812">Transmembrane</keyword>
<dbReference type="GeneID" id="9588314"/>
<feature type="region of interest" description="Disordered" evidence="1">
    <location>
        <begin position="118"/>
        <end position="160"/>
    </location>
</feature>